<dbReference type="InterPro" id="IPR005119">
    <property type="entry name" value="LysR_subst-bd"/>
</dbReference>
<protein>
    <submittedName>
        <fullName evidence="7">LysR family transcriptional regulator</fullName>
    </submittedName>
</protein>
<dbReference type="Proteomes" id="UP000275579">
    <property type="component" value="Chromosome"/>
</dbReference>
<dbReference type="SUPFAM" id="SSF53850">
    <property type="entry name" value="Periplasmic binding protein-like II"/>
    <property type="match status" value="1"/>
</dbReference>
<reference evidence="7 8" key="1">
    <citation type="submission" date="2018-04" db="EMBL/GenBank/DDBJ databases">
        <title>Complete genome sequences of Streptomyces lydicus strain WYEC and characterization of antagonistic properties of biological control agents.</title>
        <authorList>
            <person name="Mariita R.M."/>
            <person name="Sello J.K."/>
        </authorList>
    </citation>
    <scope>NUCLEOTIDE SEQUENCE [LARGE SCALE GENOMIC DNA]</scope>
    <source>
        <strain evidence="7 8">WYEC 108</strain>
    </source>
</reference>
<evidence type="ECO:0000313" key="8">
    <source>
        <dbReference type="Proteomes" id="UP000275579"/>
    </source>
</evidence>
<evidence type="ECO:0000313" key="7">
    <source>
        <dbReference type="EMBL" id="AZS70067.1"/>
    </source>
</evidence>
<gene>
    <name evidence="7" type="ORF">DDE74_03140</name>
</gene>
<dbReference type="CDD" id="cd08423">
    <property type="entry name" value="PBP2_LTTR_like_6"/>
    <property type="match status" value="1"/>
</dbReference>
<evidence type="ECO:0000256" key="5">
    <source>
        <dbReference type="SAM" id="MobiDB-lite"/>
    </source>
</evidence>
<evidence type="ECO:0000256" key="3">
    <source>
        <dbReference type="ARBA" id="ARBA00023125"/>
    </source>
</evidence>
<sequence>MITWERLRVFAAVARLGSVGEAAAVLHITGPAVSQHLRKLEKEVQCRLVERDGRGIRLTSAGHILARSAQAMVTTLDDAERDLANLHGLVAGPLRIGGVASALRALVPPVLSSLITRHPRLEPSLRDGEAVDMIPMLQARQLDAVVTESWTHRPAHMPPGIRITRLVYEDAQLAVPEGHPLADREFVALSDLHGEFWTTCPEGSDAHEALLQLLRAHEVEAEVRYCVSDYATQLHLVAAGLAVTLVPRMVRESAPPGVCFVPCRPTVTRSVVVATAADAETPGVRAFMAEMIRVAYRSEPSLTPHAPRKSASDEQALAAEASPDTDAPPDPPVGTLHSPLGTDPAPASSPEE</sequence>
<dbReference type="Pfam" id="PF03466">
    <property type="entry name" value="LysR_substrate"/>
    <property type="match status" value="1"/>
</dbReference>
<dbReference type="InterPro" id="IPR011991">
    <property type="entry name" value="ArsR-like_HTH"/>
</dbReference>
<feature type="region of interest" description="Disordered" evidence="5">
    <location>
        <begin position="300"/>
        <end position="352"/>
    </location>
</feature>
<dbReference type="GO" id="GO:0003677">
    <property type="term" value="F:DNA binding"/>
    <property type="evidence" value="ECO:0007669"/>
    <property type="project" value="UniProtKB-KW"/>
</dbReference>
<dbReference type="PROSITE" id="PS50931">
    <property type="entry name" value="HTH_LYSR"/>
    <property type="match status" value="1"/>
</dbReference>
<keyword evidence="4" id="KW-0804">Transcription</keyword>
<feature type="domain" description="HTH lysR-type" evidence="6">
    <location>
        <begin position="2"/>
        <end position="59"/>
    </location>
</feature>
<comment type="similarity">
    <text evidence="1">Belongs to the LysR transcriptional regulatory family.</text>
</comment>
<evidence type="ECO:0000256" key="4">
    <source>
        <dbReference type="ARBA" id="ARBA00023163"/>
    </source>
</evidence>
<dbReference type="GO" id="GO:0003700">
    <property type="term" value="F:DNA-binding transcription factor activity"/>
    <property type="evidence" value="ECO:0007669"/>
    <property type="project" value="InterPro"/>
</dbReference>
<dbReference type="RefSeq" id="WP_127149293.1">
    <property type="nucleotide sequence ID" value="NZ_CP029042.1"/>
</dbReference>
<dbReference type="Pfam" id="PF00126">
    <property type="entry name" value="HTH_1"/>
    <property type="match status" value="1"/>
</dbReference>
<accession>A0A3Q9K2L6</accession>
<name>A0A3Q9K2L6_9ACTN</name>
<evidence type="ECO:0000256" key="1">
    <source>
        <dbReference type="ARBA" id="ARBA00009437"/>
    </source>
</evidence>
<organism evidence="7 8">
    <name type="scientific">Streptomyces lydicus</name>
    <dbReference type="NCBI Taxonomy" id="47763"/>
    <lineage>
        <taxon>Bacteria</taxon>
        <taxon>Bacillati</taxon>
        <taxon>Actinomycetota</taxon>
        <taxon>Actinomycetes</taxon>
        <taxon>Kitasatosporales</taxon>
        <taxon>Streptomycetaceae</taxon>
        <taxon>Streptomyces</taxon>
    </lineage>
</organism>
<dbReference type="InterPro" id="IPR036388">
    <property type="entry name" value="WH-like_DNA-bd_sf"/>
</dbReference>
<dbReference type="Gene3D" id="1.10.10.10">
    <property type="entry name" value="Winged helix-like DNA-binding domain superfamily/Winged helix DNA-binding domain"/>
    <property type="match status" value="1"/>
</dbReference>
<dbReference type="InterPro" id="IPR000847">
    <property type="entry name" value="LysR_HTH_N"/>
</dbReference>
<dbReference type="FunFam" id="1.10.10.10:FF:000001">
    <property type="entry name" value="LysR family transcriptional regulator"/>
    <property type="match status" value="1"/>
</dbReference>
<evidence type="ECO:0000259" key="6">
    <source>
        <dbReference type="PROSITE" id="PS50931"/>
    </source>
</evidence>
<dbReference type="PANTHER" id="PTHR30346:SF29">
    <property type="entry name" value="LYSR SUBSTRATE-BINDING"/>
    <property type="match status" value="1"/>
</dbReference>
<dbReference type="PANTHER" id="PTHR30346">
    <property type="entry name" value="TRANSCRIPTIONAL DUAL REGULATOR HCAR-RELATED"/>
    <property type="match status" value="1"/>
</dbReference>
<dbReference type="GO" id="GO:0032993">
    <property type="term" value="C:protein-DNA complex"/>
    <property type="evidence" value="ECO:0007669"/>
    <property type="project" value="TreeGrafter"/>
</dbReference>
<keyword evidence="2" id="KW-0805">Transcription regulation</keyword>
<dbReference type="EMBL" id="CP029042">
    <property type="protein sequence ID" value="AZS70067.1"/>
    <property type="molecule type" value="Genomic_DNA"/>
</dbReference>
<evidence type="ECO:0000256" key="2">
    <source>
        <dbReference type="ARBA" id="ARBA00023015"/>
    </source>
</evidence>
<dbReference type="CDD" id="cd00090">
    <property type="entry name" value="HTH_ARSR"/>
    <property type="match status" value="1"/>
</dbReference>
<dbReference type="Gene3D" id="3.40.190.10">
    <property type="entry name" value="Periplasmic binding protein-like II"/>
    <property type="match status" value="2"/>
</dbReference>
<keyword evidence="3" id="KW-0238">DNA-binding</keyword>
<dbReference type="AlphaFoldDB" id="A0A3Q9K2L6"/>
<dbReference type="SUPFAM" id="SSF46785">
    <property type="entry name" value="Winged helix' DNA-binding domain"/>
    <property type="match status" value="1"/>
</dbReference>
<dbReference type="InterPro" id="IPR036390">
    <property type="entry name" value="WH_DNA-bd_sf"/>
</dbReference>
<proteinExistence type="inferred from homology"/>